<comment type="similarity">
    <text evidence="2">Belongs to the nematode transthyretin-like family.</text>
</comment>
<protein>
    <submittedName>
        <fullName evidence="6">Uncharacterized protein</fullName>
    </submittedName>
</protein>
<dbReference type="AlphaFoldDB" id="A0A8R1HYL7"/>
<evidence type="ECO:0000256" key="4">
    <source>
        <dbReference type="ARBA" id="ARBA00022729"/>
    </source>
</evidence>
<comment type="subcellular location">
    <subcellularLocation>
        <location evidence="1">Secreted</location>
    </subcellularLocation>
</comment>
<evidence type="ECO:0000256" key="2">
    <source>
        <dbReference type="ARBA" id="ARBA00010112"/>
    </source>
</evidence>
<sequence>MNYALMILITMIGISSSIRIQGVAVKGKLICGGKPWRNAKIKLYDIDTNPGDPDDLLDEKFSDKDGEFQLDGTTRELTPIDPVLYIYHDCNDGIRPCQKKITIVIPKKFIHTGTPSEWMDLGVMNLELIYPDQDRSCYH</sequence>
<reference evidence="6" key="2">
    <citation type="submission" date="2022-06" db="UniProtKB">
        <authorList>
            <consortium name="EnsemblMetazoa"/>
        </authorList>
    </citation>
    <scope>IDENTIFICATION</scope>
    <source>
        <strain evidence="6">DF5081</strain>
    </source>
</reference>
<dbReference type="GO" id="GO:0009986">
    <property type="term" value="C:cell surface"/>
    <property type="evidence" value="ECO:0007669"/>
    <property type="project" value="InterPro"/>
</dbReference>
<dbReference type="PANTHER" id="PTHR21700">
    <property type="entry name" value="TRANSTHYRETIN-LIKE FAMILY PROTEIN-RELATED"/>
    <property type="match status" value="1"/>
</dbReference>
<proteinExistence type="inferred from homology"/>
<name>A0A8R1HYL7_CAEJA</name>
<feature type="signal peptide" evidence="5">
    <location>
        <begin position="1"/>
        <end position="17"/>
    </location>
</feature>
<accession>A0A8R1HYL7</accession>
<dbReference type="PANTHER" id="PTHR21700:SF56">
    <property type="entry name" value="TRANSTHYRETIN-LIKE FAMILY PROTEIN"/>
    <property type="match status" value="1"/>
</dbReference>
<dbReference type="Proteomes" id="UP000005237">
    <property type="component" value="Unassembled WGS sequence"/>
</dbReference>
<feature type="chain" id="PRO_5035733424" evidence="5">
    <location>
        <begin position="18"/>
        <end position="139"/>
    </location>
</feature>
<evidence type="ECO:0000256" key="5">
    <source>
        <dbReference type="SAM" id="SignalP"/>
    </source>
</evidence>
<dbReference type="Gene3D" id="2.60.40.3330">
    <property type="match status" value="1"/>
</dbReference>
<keyword evidence="3" id="KW-0964">Secreted</keyword>
<evidence type="ECO:0000313" key="7">
    <source>
        <dbReference type="Proteomes" id="UP000005237"/>
    </source>
</evidence>
<dbReference type="Pfam" id="PF01060">
    <property type="entry name" value="TTR-52"/>
    <property type="match status" value="1"/>
</dbReference>
<reference evidence="7" key="1">
    <citation type="submission" date="2010-08" db="EMBL/GenBank/DDBJ databases">
        <authorList>
            <consortium name="Caenorhabditis japonica Sequencing Consortium"/>
            <person name="Wilson R.K."/>
        </authorList>
    </citation>
    <scope>NUCLEOTIDE SEQUENCE [LARGE SCALE GENOMIC DNA]</scope>
    <source>
        <strain evidence="7">DF5081</strain>
    </source>
</reference>
<dbReference type="EnsemblMetazoa" id="CJA14383a.1">
    <property type="protein sequence ID" value="CJA14383a.1"/>
    <property type="gene ID" value="WBGene00133587"/>
</dbReference>
<keyword evidence="7" id="KW-1185">Reference proteome</keyword>
<dbReference type="InterPro" id="IPR038479">
    <property type="entry name" value="Transthyretin-like_sf"/>
</dbReference>
<evidence type="ECO:0000313" key="6">
    <source>
        <dbReference type="EnsemblMetazoa" id="CJA14383a.1"/>
    </source>
</evidence>
<keyword evidence="4 5" id="KW-0732">Signal</keyword>
<organism evidence="6 7">
    <name type="scientific">Caenorhabditis japonica</name>
    <dbReference type="NCBI Taxonomy" id="281687"/>
    <lineage>
        <taxon>Eukaryota</taxon>
        <taxon>Metazoa</taxon>
        <taxon>Ecdysozoa</taxon>
        <taxon>Nematoda</taxon>
        <taxon>Chromadorea</taxon>
        <taxon>Rhabditida</taxon>
        <taxon>Rhabditina</taxon>
        <taxon>Rhabditomorpha</taxon>
        <taxon>Rhabditoidea</taxon>
        <taxon>Rhabditidae</taxon>
        <taxon>Peloderinae</taxon>
        <taxon>Caenorhabditis</taxon>
    </lineage>
</organism>
<dbReference type="InterPro" id="IPR001534">
    <property type="entry name" value="Transthyretin-like"/>
</dbReference>
<dbReference type="GO" id="GO:0005576">
    <property type="term" value="C:extracellular region"/>
    <property type="evidence" value="ECO:0007669"/>
    <property type="project" value="UniProtKB-SubCell"/>
</dbReference>
<evidence type="ECO:0000256" key="1">
    <source>
        <dbReference type="ARBA" id="ARBA00004613"/>
    </source>
</evidence>
<evidence type="ECO:0000256" key="3">
    <source>
        <dbReference type="ARBA" id="ARBA00022525"/>
    </source>
</evidence>